<evidence type="ECO:0000256" key="12">
    <source>
        <dbReference type="ARBA" id="ARBA00046105"/>
    </source>
</evidence>
<dbReference type="InterPro" id="IPR039204">
    <property type="entry name" value="MRS2-like"/>
</dbReference>
<feature type="transmembrane region" description="Helical" evidence="14">
    <location>
        <begin position="321"/>
        <end position="339"/>
    </location>
</feature>
<keyword evidence="9 14" id="KW-0406">Ion transport</keyword>
<keyword evidence="10" id="KW-0496">Mitochondrion</keyword>
<evidence type="ECO:0000256" key="2">
    <source>
        <dbReference type="ARBA" id="ARBA00009765"/>
    </source>
</evidence>
<dbReference type="Pfam" id="PF22099">
    <property type="entry name" value="MRS2-like"/>
    <property type="match status" value="1"/>
</dbReference>
<dbReference type="Gene3D" id="1.20.58.340">
    <property type="entry name" value="Magnesium transport protein CorA, transmembrane region"/>
    <property type="match status" value="1"/>
</dbReference>
<evidence type="ECO:0000256" key="9">
    <source>
        <dbReference type="ARBA" id="ARBA00023065"/>
    </source>
</evidence>
<dbReference type="GO" id="GO:0045016">
    <property type="term" value="P:mitochondrial magnesium ion transmembrane transport"/>
    <property type="evidence" value="ECO:0007669"/>
    <property type="project" value="TreeGrafter"/>
</dbReference>
<comment type="subunit">
    <text evidence="13">Homopentamer. Forms homooligomers. Interacts with MFM1.</text>
</comment>
<evidence type="ECO:0000256" key="5">
    <source>
        <dbReference type="ARBA" id="ARBA00022792"/>
    </source>
</evidence>
<evidence type="ECO:0000313" key="15">
    <source>
        <dbReference type="EMBL" id="QLG73183.1"/>
    </source>
</evidence>
<dbReference type="OrthoDB" id="10251508at2759"/>
<keyword evidence="6 14" id="KW-0460">Magnesium</keyword>
<evidence type="ECO:0000256" key="13">
    <source>
        <dbReference type="ARBA" id="ARBA00046701"/>
    </source>
</evidence>
<dbReference type="CDD" id="cd12823">
    <property type="entry name" value="Mrs2_Mfm1p-like"/>
    <property type="match status" value="1"/>
</dbReference>
<comment type="function">
    <text evidence="12">High-conductance magnesium-selective channel that mediates the influx of magnesium into the mitochondrial matrix. Essential for the splicing of mRNA group II introns in mitochondria by affecting mitochondrial magnesium concentrations, which are critical for group II intron splicing. It also suppresses a variety of mitochondrial intron mutations and its absence may disturb the assembly of mitochondrial membrane complexes.</text>
</comment>
<keyword evidence="8 14" id="KW-1133">Transmembrane helix</keyword>
<dbReference type="FunFam" id="2.40.128.330:FF:000005">
    <property type="entry name" value="Magnesium transporter MRS2, mitochondrial"/>
    <property type="match status" value="1"/>
</dbReference>
<accession>A0A7H9B3V9</accession>
<keyword evidence="11 14" id="KW-0472">Membrane</keyword>
<evidence type="ECO:0000256" key="11">
    <source>
        <dbReference type="ARBA" id="ARBA00023136"/>
    </source>
</evidence>
<keyword evidence="3 14" id="KW-0813">Transport</keyword>
<organism evidence="15 16">
    <name type="scientific">Zygotorulaspora mrakii</name>
    <name type="common">Zygosaccharomyces mrakii</name>
    <dbReference type="NCBI Taxonomy" id="42260"/>
    <lineage>
        <taxon>Eukaryota</taxon>
        <taxon>Fungi</taxon>
        <taxon>Dikarya</taxon>
        <taxon>Ascomycota</taxon>
        <taxon>Saccharomycotina</taxon>
        <taxon>Saccharomycetes</taxon>
        <taxon>Saccharomycetales</taxon>
        <taxon>Saccharomycetaceae</taxon>
        <taxon>Zygotorulaspora</taxon>
    </lineage>
</organism>
<comment type="similarity">
    <text evidence="2 14">Belongs to the CorA metal ion transporter (MIT) (TC 1.A.35) family.</text>
</comment>
<evidence type="ECO:0000313" key="16">
    <source>
        <dbReference type="Proteomes" id="UP000509704"/>
    </source>
</evidence>
<gene>
    <name evidence="15" type="ORF">HG535_0E02670</name>
</gene>
<proteinExistence type="inferred from homology"/>
<dbReference type="AlphaFoldDB" id="A0A7H9B3V9"/>
<dbReference type="EMBL" id="CP058608">
    <property type="protein sequence ID" value="QLG73183.1"/>
    <property type="molecule type" value="Genomic_DNA"/>
</dbReference>
<dbReference type="GO" id="GO:0015095">
    <property type="term" value="F:magnesium ion transmembrane transporter activity"/>
    <property type="evidence" value="ECO:0007669"/>
    <property type="project" value="UniProtKB-ARBA"/>
</dbReference>
<dbReference type="FunFam" id="1.20.58.340:FF:000005">
    <property type="entry name" value="Inner membrane magnesium transporter MRS2"/>
    <property type="match status" value="1"/>
</dbReference>
<evidence type="ECO:0000256" key="8">
    <source>
        <dbReference type="ARBA" id="ARBA00022989"/>
    </source>
</evidence>
<dbReference type="KEGG" id="zmk:HG535_0E02670"/>
<comment type="subcellular location">
    <subcellularLocation>
        <location evidence="1 14">Mitochondrion inner membrane</location>
        <topology evidence="1 14">Multi-pass membrane protein</topology>
    </subcellularLocation>
</comment>
<name>A0A7H9B3V9_ZYGMR</name>
<evidence type="ECO:0000256" key="4">
    <source>
        <dbReference type="ARBA" id="ARBA00022692"/>
    </source>
</evidence>
<evidence type="ECO:0000256" key="1">
    <source>
        <dbReference type="ARBA" id="ARBA00004448"/>
    </source>
</evidence>
<dbReference type="PANTHER" id="PTHR13890:SF27">
    <property type="entry name" value="MAGNESIUM TRANSPORTER MRS2, MITOCHONDRIAL"/>
    <property type="match status" value="1"/>
</dbReference>
<dbReference type="GO" id="GO:0005743">
    <property type="term" value="C:mitochondrial inner membrane"/>
    <property type="evidence" value="ECO:0007669"/>
    <property type="project" value="UniProtKB-SubCell"/>
</dbReference>
<keyword evidence="7" id="KW-0809">Transit peptide</keyword>
<keyword evidence="16" id="KW-1185">Reference proteome</keyword>
<reference evidence="15 16" key="1">
    <citation type="submission" date="2020-07" db="EMBL/GenBank/DDBJ databases">
        <title>The yeast mating-type switching endonuclease HO is a domesticated member of an unorthodox homing genetic element family.</title>
        <authorList>
            <person name="Coughlan A.Y."/>
            <person name="Lombardi L."/>
            <person name="Braun-Galleani S."/>
            <person name="Martos A.R."/>
            <person name="Galeote V."/>
            <person name="Bigey F."/>
            <person name="Dequin S."/>
            <person name="Byrne K.P."/>
            <person name="Wolfe K.H."/>
        </authorList>
    </citation>
    <scope>NUCLEOTIDE SEQUENCE [LARGE SCALE GENOMIC DNA]</scope>
    <source>
        <strain evidence="15 16">NRRL Y-6702</strain>
    </source>
</reference>
<evidence type="ECO:0000256" key="7">
    <source>
        <dbReference type="ARBA" id="ARBA00022946"/>
    </source>
</evidence>
<evidence type="ECO:0000256" key="3">
    <source>
        <dbReference type="ARBA" id="ARBA00022448"/>
    </source>
</evidence>
<dbReference type="PANTHER" id="PTHR13890">
    <property type="entry name" value="RNA SPLICING PROTEIN MRS2, MITOCHONDRIAL"/>
    <property type="match status" value="1"/>
</dbReference>
<protein>
    <recommendedName>
        <fullName evidence="14">Magnesium transporter</fullName>
    </recommendedName>
</protein>
<dbReference type="RefSeq" id="XP_037144910.1">
    <property type="nucleotide sequence ID" value="XM_037289015.1"/>
</dbReference>
<feature type="transmembrane region" description="Helical" evidence="14">
    <location>
        <begin position="351"/>
        <end position="375"/>
    </location>
</feature>
<sequence length="451" mass="51781">MRCTLLRRFQCANVTNIKWLNLRAVRTITRRISTYDPTKSPLALPRQNNQLLSLKPITPSDAYVSCTVFNGRGDVTAVSEKFPKWAFLRDHSLYPRDLRKIDTTAIDIIPSIIVKKSCIVINMLHIKALIEKDRVFVFDTVNPSAAAKLGVLMYDLESKLSSKDNSTGSSSIQFYEHKALESMLINVMSSLETELKHHMSICGHILSELENEVNRERLRDLLIKSKNLTSYYQKSSLIRDVLDELLENDDDLAAMYLTVKKEPEEDDFADLEMLLETYYTQCDEYVQQAEALIQDIKSTEEIVNIILDANRNSLMLLELKATIYTLGFTVATVIPAFYGMNLKNFIEENNYGFGVIVFASIVMGLFVTGANFRVLRSVTRLTMLNNHTGSQSLQHKQLASKYAEEYIPSLWQRWKSWAGVVWHGKSRSMNYGQGKEDRDVIWRWLLDDEKK</sequence>
<dbReference type="GeneID" id="59236925"/>
<evidence type="ECO:0000256" key="10">
    <source>
        <dbReference type="ARBA" id="ARBA00023128"/>
    </source>
</evidence>
<evidence type="ECO:0000256" key="6">
    <source>
        <dbReference type="ARBA" id="ARBA00022842"/>
    </source>
</evidence>
<keyword evidence="4 14" id="KW-0812">Transmembrane</keyword>
<dbReference type="Gene3D" id="2.40.128.330">
    <property type="match status" value="1"/>
</dbReference>
<dbReference type="Proteomes" id="UP000509704">
    <property type="component" value="Chromosome 5"/>
</dbReference>
<keyword evidence="5 14" id="KW-0999">Mitochondrion inner membrane</keyword>
<evidence type="ECO:0000256" key="14">
    <source>
        <dbReference type="RuleBase" id="RU366042"/>
    </source>
</evidence>